<comment type="caution">
    <text evidence="1">The sequence shown here is derived from an EMBL/GenBank/DDBJ whole genome shotgun (WGS) entry which is preliminary data.</text>
</comment>
<organism evidence="1 2">
    <name type="scientific">Atopobium minutum</name>
    <dbReference type="NCBI Taxonomy" id="1381"/>
    <lineage>
        <taxon>Bacteria</taxon>
        <taxon>Bacillati</taxon>
        <taxon>Actinomycetota</taxon>
        <taxon>Coriobacteriia</taxon>
        <taxon>Coriobacteriales</taxon>
        <taxon>Atopobiaceae</taxon>
        <taxon>Atopobium</taxon>
    </lineage>
</organism>
<evidence type="ECO:0000313" key="1">
    <source>
        <dbReference type="EMBL" id="SEC30176.1"/>
    </source>
</evidence>
<sequence>MVAKIDCAISSLDSASSWGLFDLMGGEAFTSLIKRNKIKEANRSIRGLSALLRILNKELTDVNMSMPQQISDTLTDDMLDVWFDNIFTDLRVQGEIKESLRKLRALRASIIGIINKLDIEIRALA</sequence>
<reference evidence="1 2" key="1">
    <citation type="submission" date="2016-10" db="EMBL/GenBank/DDBJ databases">
        <authorList>
            <person name="Varghese N."/>
            <person name="Submissions S."/>
        </authorList>
    </citation>
    <scope>NUCLEOTIDE SEQUENCE [LARGE SCALE GENOMIC DNA]</scope>
    <source>
        <strain evidence="1 2">DSM 20586</strain>
    </source>
</reference>
<evidence type="ECO:0000313" key="2">
    <source>
        <dbReference type="Proteomes" id="UP000183687"/>
    </source>
</evidence>
<dbReference type="AlphaFoldDB" id="A0AB38A8I3"/>
<dbReference type="EMBL" id="FNSH01000002">
    <property type="protein sequence ID" value="SEC30176.1"/>
    <property type="molecule type" value="Genomic_DNA"/>
</dbReference>
<protein>
    <submittedName>
        <fullName evidence="1">Uncharacterized protein</fullName>
    </submittedName>
</protein>
<dbReference type="Proteomes" id="UP000183687">
    <property type="component" value="Unassembled WGS sequence"/>
</dbReference>
<gene>
    <name evidence="1" type="ORF">SAMN04489746_1622</name>
</gene>
<accession>A0AB38A8I3</accession>
<name>A0AB38A8I3_9ACTN</name>
<proteinExistence type="predicted"/>
<dbReference type="RefSeq" id="WP_200778783.1">
    <property type="nucleotide sequence ID" value="NZ_FNSH01000002.1"/>
</dbReference>